<dbReference type="EMBL" id="HBFR01041719">
    <property type="protein sequence ID" value="CAD8903283.1"/>
    <property type="molecule type" value="Transcribed_RNA"/>
</dbReference>
<feature type="transmembrane region" description="Helical" evidence="2">
    <location>
        <begin position="322"/>
        <end position="339"/>
    </location>
</feature>
<protein>
    <submittedName>
        <fullName evidence="4">Uncharacterized protein</fullName>
    </submittedName>
</protein>
<organism evidence="4">
    <name type="scientific">Corethron hystrix</name>
    <dbReference type="NCBI Taxonomy" id="216773"/>
    <lineage>
        <taxon>Eukaryota</taxon>
        <taxon>Sar</taxon>
        <taxon>Stramenopiles</taxon>
        <taxon>Ochrophyta</taxon>
        <taxon>Bacillariophyta</taxon>
        <taxon>Coscinodiscophyceae</taxon>
        <taxon>Corethrophycidae</taxon>
        <taxon>Corethrales</taxon>
        <taxon>Corethraceae</taxon>
        <taxon>Corethron</taxon>
    </lineage>
</organism>
<feature type="region of interest" description="Disordered" evidence="1">
    <location>
        <begin position="104"/>
        <end position="146"/>
    </location>
</feature>
<evidence type="ECO:0000256" key="2">
    <source>
        <dbReference type="SAM" id="Phobius"/>
    </source>
</evidence>
<gene>
    <name evidence="4" type="ORF">CHYS00102_LOCUS30502</name>
</gene>
<keyword evidence="3" id="KW-0732">Signal</keyword>
<keyword evidence="2" id="KW-1133">Transmembrane helix</keyword>
<dbReference type="AlphaFoldDB" id="A0A7S1BZU5"/>
<keyword evidence="2" id="KW-0812">Transmembrane</keyword>
<sequence length="361" mass="40488">MTNKITMSMNLGLSFACLFTVVVCDRIGERRLRENSYFLPKSKSLFLSKQRYLPSENDSEDYDDDHFYSLSYSYSNSYSYSYNYISEPSITKDLLETLPPTKTKFPPVKPTKDPPISLTVQPTDSPTVRATDFPTENPVRSKGIKVPPTTKISCDSELENVGSSGIKEMPISFYYDVQTIDDNMNWIDSLQNKILQALAGDVLKCEEGVVLLDDSGNKRFLQNDSNILSIGSMPYDEPTGDECDTTNASAEFCTRMIGHITVTYTGSGETIEENILALVQDDMATSKYTGDDIPEIVQIDFLDTATDSTKMELQAKNSSSKLIFSFVGAGVTLAALFLLRFRNKPRGDYEEDRFIIEHDEI</sequence>
<feature type="signal peptide" evidence="3">
    <location>
        <begin position="1"/>
        <end position="24"/>
    </location>
</feature>
<name>A0A7S1BZU5_9STRA</name>
<feature type="chain" id="PRO_5030978360" evidence="3">
    <location>
        <begin position="25"/>
        <end position="361"/>
    </location>
</feature>
<feature type="compositionally biased region" description="Polar residues" evidence="1">
    <location>
        <begin position="118"/>
        <end position="128"/>
    </location>
</feature>
<dbReference type="PROSITE" id="PS51257">
    <property type="entry name" value="PROKAR_LIPOPROTEIN"/>
    <property type="match status" value="1"/>
</dbReference>
<accession>A0A7S1BZU5</accession>
<evidence type="ECO:0000256" key="3">
    <source>
        <dbReference type="SAM" id="SignalP"/>
    </source>
</evidence>
<reference evidence="4" key="1">
    <citation type="submission" date="2021-01" db="EMBL/GenBank/DDBJ databases">
        <authorList>
            <person name="Corre E."/>
            <person name="Pelletier E."/>
            <person name="Niang G."/>
            <person name="Scheremetjew M."/>
            <person name="Finn R."/>
            <person name="Kale V."/>
            <person name="Holt S."/>
            <person name="Cochrane G."/>
            <person name="Meng A."/>
            <person name="Brown T."/>
            <person name="Cohen L."/>
        </authorList>
    </citation>
    <scope>NUCLEOTIDE SEQUENCE</scope>
    <source>
        <strain evidence="4">308</strain>
    </source>
</reference>
<evidence type="ECO:0000256" key="1">
    <source>
        <dbReference type="SAM" id="MobiDB-lite"/>
    </source>
</evidence>
<keyword evidence="2" id="KW-0472">Membrane</keyword>
<proteinExistence type="predicted"/>
<evidence type="ECO:0000313" key="4">
    <source>
        <dbReference type="EMBL" id="CAD8903283.1"/>
    </source>
</evidence>